<feature type="transmembrane region" description="Helical" evidence="1">
    <location>
        <begin position="240"/>
        <end position="260"/>
    </location>
</feature>
<feature type="transmembrane region" description="Helical" evidence="1">
    <location>
        <begin position="339"/>
        <end position="363"/>
    </location>
</feature>
<feature type="transmembrane region" description="Helical" evidence="1">
    <location>
        <begin position="88"/>
        <end position="105"/>
    </location>
</feature>
<keyword evidence="1" id="KW-0812">Transmembrane</keyword>
<protein>
    <submittedName>
        <fullName evidence="3">Unannotated protein</fullName>
    </submittedName>
</protein>
<accession>A0A6J6DVY5</accession>
<evidence type="ECO:0000259" key="2">
    <source>
        <dbReference type="Pfam" id="PF04235"/>
    </source>
</evidence>
<feature type="transmembrane region" description="Helical" evidence="1">
    <location>
        <begin position="272"/>
        <end position="293"/>
    </location>
</feature>
<dbReference type="InterPro" id="IPR052529">
    <property type="entry name" value="Bact_Transport_Assoc"/>
</dbReference>
<dbReference type="PANTHER" id="PTHR30590:SF2">
    <property type="entry name" value="INNER MEMBRANE PROTEIN"/>
    <property type="match status" value="1"/>
</dbReference>
<feature type="transmembrane region" description="Helical" evidence="1">
    <location>
        <begin position="49"/>
        <end position="76"/>
    </location>
</feature>
<evidence type="ECO:0000256" key="1">
    <source>
        <dbReference type="SAM" id="Phobius"/>
    </source>
</evidence>
<proteinExistence type="predicted"/>
<name>A0A6J6DVY5_9ZZZZ</name>
<dbReference type="AlphaFoldDB" id="A0A6J6DVY5"/>
<feature type="transmembrane region" description="Helical" evidence="1">
    <location>
        <begin position="314"/>
        <end position="333"/>
    </location>
</feature>
<keyword evidence="1" id="KW-0472">Membrane</keyword>
<feature type="domain" description="DUF418" evidence="2">
    <location>
        <begin position="232"/>
        <end position="375"/>
    </location>
</feature>
<dbReference type="Pfam" id="PF04235">
    <property type="entry name" value="DUF418"/>
    <property type="match status" value="1"/>
</dbReference>
<feature type="transmembrane region" description="Helical" evidence="1">
    <location>
        <begin position="12"/>
        <end position="29"/>
    </location>
</feature>
<sequence>MTTKSRDSFPDILRGFALLGIALVNIPYLSLDTINAAEGADLTQPTNAAAAFIVMALFQAKFYLLFSFLFGYSAHYVLKDDKSNRPRWVARSIGLVILGVIHFTFLFHGDILFLYGLFGLILTALYFRSEKVIRGWTKGIYIAISVLFAALSVLTYVGELALSAQGKSLPDETFTSRLDGALQSGTFLETVGPRLELWLFAAPNGFLLQGPMVFAAFLVGVLVARKNGLVTPNPALMKKLLVWGLAIGLPLQFLAAYIFIANSTGPDSLGLYLVSLSLNFLTAPLLSAAYVVLLWKVSKKLKLGLMASAGRMSLTVYLSQSVVFSTLFSAWGFGLFAKLGVLEVTLIAAFTWLALAAASVAYLKFKDKGPMESLLSGFSKLFERKR</sequence>
<feature type="transmembrane region" description="Helical" evidence="1">
    <location>
        <begin position="139"/>
        <end position="158"/>
    </location>
</feature>
<organism evidence="3">
    <name type="scientific">freshwater metagenome</name>
    <dbReference type="NCBI Taxonomy" id="449393"/>
    <lineage>
        <taxon>unclassified sequences</taxon>
        <taxon>metagenomes</taxon>
        <taxon>ecological metagenomes</taxon>
    </lineage>
</organism>
<dbReference type="InterPro" id="IPR007349">
    <property type="entry name" value="DUF418"/>
</dbReference>
<evidence type="ECO:0000313" key="3">
    <source>
        <dbReference type="EMBL" id="CAB4567364.1"/>
    </source>
</evidence>
<dbReference type="EMBL" id="CAEZTO010000003">
    <property type="protein sequence ID" value="CAB4567364.1"/>
    <property type="molecule type" value="Genomic_DNA"/>
</dbReference>
<reference evidence="3" key="1">
    <citation type="submission" date="2020-05" db="EMBL/GenBank/DDBJ databases">
        <authorList>
            <person name="Chiriac C."/>
            <person name="Salcher M."/>
            <person name="Ghai R."/>
            <person name="Kavagutti S V."/>
        </authorList>
    </citation>
    <scope>NUCLEOTIDE SEQUENCE</scope>
</reference>
<dbReference type="PANTHER" id="PTHR30590">
    <property type="entry name" value="INNER MEMBRANE PROTEIN"/>
    <property type="match status" value="1"/>
</dbReference>
<gene>
    <name evidence="3" type="ORF">UFOPK1693_00445</name>
</gene>
<feature type="transmembrane region" description="Helical" evidence="1">
    <location>
        <begin position="197"/>
        <end position="219"/>
    </location>
</feature>
<keyword evidence="1" id="KW-1133">Transmembrane helix</keyword>
<feature type="transmembrane region" description="Helical" evidence="1">
    <location>
        <begin position="111"/>
        <end position="127"/>
    </location>
</feature>